<feature type="transmembrane region" description="Helical" evidence="2">
    <location>
        <begin position="24"/>
        <end position="47"/>
    </location>
</feature>
<dbReference type="AlphaFoldDB" id="A0AAD2JV76"/>
<feature type="transmembrane region" description="Helical" evidence="2">
    <location>
        <begin position="136"/>
        <end position="159"/>
    </location>
</feature>
<feature type="domain" description="DUF6534" evidence="3">
    <location>
        <begin position="179"/>
        <end position="263"/>
    </location>
</feature>
<dbReference type="Pfam" id="PF20152">
    <property type="entry name" value="DUF6534"/>
    <property type="match status" value="1"/>
</dbReference>
<dbReference type="EMBL" id="CAVNYO010000044">
    <property type="protein sequence ID" value="CAK5263753.1"/>
    <property type="molecule type" value="Genomic_DNA"/>
</dbReference>
<dbReference type="Proteomes" id="UP001295794">
    <property type="component" value="Unassembled WGS sequence"/>
</dbReference>
<keyword evidence="2" id="KW-1133">Transmembrane helix</keyword>
<keyword evidence="5" id="KW-1185">Reference proteome</keyword>
<evidence type="ECO:0000259" key="3">
    <source>
        <dbReference type="Pfam" id="PF20152"/>
    </source>
</evidence>
<feature type="transmembrane region" description="Helical" evidence="2">
    <location>
        <begin position="241"/>
        <end position="262"/>
    </location>
</feature>
<keyword evidence="2" id="KW-0812">Transmembrane</keyword>
<protein>
    <recommendedName>
        <fullName evidence="3">DUF6534 domain-containing protein</fullName>
    </recommendedName>
</protein>
<feature type="transmembrane region" description="Helical" evidence="2">
    <location>
        <begin position="214"/>
        <end position="235"/>
    </location>
</feature>
<keyword evidence="2" id="KW-0472">Membrane</keyword>
<feature type="transmembrane region" description="Helical" evidence="2">
    <location>
        <begin position="171"/>
        <end position="193"/>
    </location>
</feature>
<evidence type="ECO:0000256" key="1">
    <source>
        <dbReference type="SAM" id="MobiDB-lite"/>
    </source>
</evidence>
<feature type="transmembrane region" description="Helical" evidence="2">
    <location>
        <begin position="103"/>
        <end position="124"/>
    </location>
</feature>
<reference evidence="4" key="1">
    <citation type="submission" date="2023-11" db="EMBL/GenBank/DDBJ databases">
        <authorList>
            <person name="De Vega J J."/>
            <person name="De Vega J J."/>
        </authorList>
    </citation>
    <scope>NUCLEOTIDE SEQUENCE</scope>
</reference>
<evidence type="ECO:0000313" key="5">
    <source>
        <dbReference type="Proteomes" id="UP001295794"/>
    </source>
</evidence>
<evidence type="ECO:0000313" key="4">
    <source>
        <dbReference type="EMBL" id="CAK5263753.1"/>
    </source>
</evidence>
<dbReference type="PANTHER" id="PTHR40465:SF1">
    <property type="entry name" value="DUF6534 DOMAIN-CONTAINING PROTEIN"/>
    <property type="match status" value="1"/>
</dbReference>
<feature type="transmembrane region" description="Helical" evidence="2">
    <location>
        <begin position="59"/>
        <end position="83"/>
    </location>
</feature>
<gene>
    <name evidence="4" type="ORF">MYCIT1_LOCUS3368</name>
</gene>
<name>A0AAD2JV76_9AGAR</name>
<dbReference type="PANTHER" id="PTHR40465">
    <property type="entry name" value="CHROMOSOME 1, WHOLE GENOME SHOTGUN SEQUENCE"/>
    <property type="match status" value="1"/>
</dbReference>
<dbReference type="InterPro" id="IPR045339">
    <property type="entry name" value="DUF6534"/>
</dbReference>
<proteinExistence type="predicted"/>
<accession>A0AAD2JV76</accession>
<feature type="region of interest" description="Disordered" evidence="1">
    <location>
        <begin position="320"/>
        <end position="341"/>
    </location>
</feature>
<organism evidence="4 5">
    <name type="scientific">Mycena citricolor</name>
    <dbReference type="NCBI Taxonomy" id="2018698"/>
    <lineage>
        <taxon>Eukaryota</taxon>
        <taxon>Fungi</taxon>
        <taxon>Dikarya</taxon>
        <taxon>Basidiomycota</taxon>
        <taxon>Agaricomycotina</taxon>
        <taxon>Agaricomycetes</taxon>
        <taxon>Agaricomycetidae</taxon>
        <taxon>Agaricales</taxon>
        <taxon>Marasmiineae</taxon>
        <taxon>Mycenaceae</taxon>
        <taxon>Mycena</taxon>
    </lineage>
</organism>
<comment type="caution">
    <text evidence="4">The sequence shown here is derived from an EMBL/GenBank/DDBJ whole genome shotgun (WGS) entry which is preliminary data.</text>
</comment>
<evidence type="ECO:0000256" key="2">
    <source>
        <dbReference type="SAM" id="Phobius"/>
    </source>
</evidence>
<sequence>MADAIEHSVIQFSPASKAFMANRITALAGFVDAILFGIVACQVVTFFQSYRRHKGIERHYGRLVLVVTVLATMKTAQSLGIIWAQTVVQWMNPDVAQTLVAKAWFEVSTPTMTAITAIIVQSFFTMRFYMLLRNFLYCIPILMSMMLSFAAVCLSLNSIVTNNTKAKIMWLLVHLVCTFCTDFMITVGTCLALQKRNSGGLASTTNLINRLMRLVFESAIPPTIAAGIDLIMTQILGPKLLWHLVINFALSKLYIISLLYTLNCINEYRRARELSGGVNSSGSRGLHGPSVKRGDIDLVQIRKPGQVLVETQIITHISPSTGDIEDQTHASQDDGKRSEWH</sequence>
<feature type="compositionally biased region" description="Basic and acidic residues" evidence="1">
    <location>
        <begin position="326"/>
        <end position="341"/>
    </location>
</feature>